<evidence type="ECO:0000313" key="1">
    <source>
        <dbReference type="EMBL" id="RZD18645.1"/>
    </source>
</evidence>
<protein>
    <recommendedName>
        <fullName evidence="3">PIN domain-containing protein</fullName>
    </recommendedName>
</protein>
<evidence type="ECO:0000313" key="2">
    <source>
        <dbReference type="Proteomes" id="UP000319296"/>
    </source>
</evidence>
<evidence type="ECO:0008006" key="3">
    <source>
        <dbReference type="Google" id="ProtNLM"/>
    </source>
</evidence>
<dbReference type="Proteomes" id="UP000319296">
    <property type="component" value="Unassembled WGS sequence"/>
</dbReference>
<dbReference type="AlphaFoldDB" id="A0A519BN06"/>
<proteinExistence type="predicted"/>
<gene>
    <name evidence="1" type="ORF">EVG15_04490</name>
</gene>
<dbReference type="EMBL" id="SGBB01000006">
    <property type="protein sequence ID" value="RZD18645.1"/>
    <property type="molecule type" value="Genomic_DNA"/>
</dbReference>
<accession>A0A519BN06</accession>
<sequence length="63" mass="7270">MPETVALDTNFIISILIKRNNTERALNILSGAIEHYEKIFVANQVIKFNLSDLFIPSRPTEFY</sequence>
<reference evidence="1 2" key="1">
    <citation type="journal article" date="2019" name="ISME J.">
        <title>Insights into ecological role of a new deltaproteobacterial order Candidatus Acidulodesulfobacterales by metagenomics and metatranscriptomics.</title>
        <authorList>
            <person name="Tan S."/>
            <person name="Liu J."/>
            <person name="Fang Y."/>
            <person name="Hedlund B.P."/>
            <person name="Lian Z.H."/>
            <person name="Huang L.Y."/>
            <person name="Li J.T."/>
            <person name="Huang L.N."/>
            <person name="Li W.J."/>
            <person name="Jiang H.C."/>
            <person name="Dong H.L."/>
            <person name="Shu W.S."/>
        </authorList>
    </citation>
    <scope>NUCLEOTIDE SEQUENCE [LARGE SCALE GENOMIC DNA]</scope>
    <source>
        <strain evidence="1">AP1</strain>
    </source>
</reference>
<comment type="caution">
    <text evidence="1">The sequence shown here is derived from an EMBL/GenBank/DDBJ whole genome shotgun (WGS) entry which is preliminary data.</text>
</comment>
<name>A0A519BN06_9DELT</name>
<organism evidence="1 2">
    <name type="scientific">Candidatus Acididesulfobacter diazotrophicus</name>
    <dbReference type="NCBI Taxonomy" id="2597226"/>
    <lineage>
        <taxon>Bacteria</taxon>
        <taxon>Deltaproteobacteria</taxon>
        <taxon>Candidatus Acidulodesulfobacterales</taxon>
        <taxon>Candidatus Acididesulfobacter</taxon>
    </lineage>
</organism>